<feature type="domain" description="Heterokaryon incompatibility" evidence="1">
    <location>
        <begin position="19"/>
        <end position="203"/>
    </location>
</feature>
<accession>A0A6A6C897</accession>
<reference evidence="2" key="1">
    <citation type="journal article" date="2020" name="Stud. Mycol.">
        <title>101 Dothideomycetes genomes: a test case for predicting lifestyles and emergence of pathogens.</title>
        <authorList>
            <person name="Haridas S."/>
            <person name="Albert R."/>
            <person name="Binder M."/>
            <person name="Bloem J."/>
            <person name="Labutti K."/>
            <person name="Salamov A."/>
            <person name="Andreopoulos B."/>
            <person name="Baker S."/>
            <person name="Barry K."/>
            <person name="Bills G."/>
            <person name="Bluhm B."/>
            <person name="Cannon C."/>
            <person name="Castanera R."/>
            <person name="Culley D."/>
            <person name="Daum C."/>
            <person name="Ezra D."/>
            <person name="Gonzalez J."/>
            <person name="Henrissat B."/>
            <person name="Kuo A."/>
            <person name="Liang C."/>
            <person name="Lipzen A."/>
            <person name="Lutzoni F."/>
            <person name="Magnuson J."/>
            <person name="Mondo S."/>
            <person name="Nolan M."/>
            <person name="Ohm R."/>
            <person name="Pangilinan J."/>
            <person name="Park H.-J."/>
            <person name="Ramirez L."/>
            <person name="Alfaro M."/>
            <person name="Sun H."/>
            <person name="Tritt A."/>
            <person name="Yoshinaga Y."/>
            <person name="Zwiers L.-H."/>
            <person name="Turgeon B."/>
            <person name="Goodwin S."/>
            <person name="Spatafora J."/>
            <person name="Crous P."/>
            <person name="Grigoriev I."/>
        </authorList>
    </citation>
    <scope>NUCLEOTIDE SEQUENCE</scope>
    <source>
        <strain evidence="2">ATCC 36951</strain>
    </source>
</reference>
<keyword evidence="3" id="KW-1185">Reference proteome</keyword>
<dbReference type="PANTHER" id="PTHR24148">
    <property type="entry name" value="ANKYRIN REPEAT DOMAIN-CONTAINING PROTEIN 39 HOMOLOG-RELATED"/>
    <property type="match status" value="1"/>
</dbReference>
<evidence type="ECO:0000313" key="2">
    <source>
        <dbReference type="EMBL" id="KAF2161879.1"/>
    </source>
</evidence>
<dbReference type="InterPro" id="IPR052895">
    <property type="entry name" value="HetReg/Transcr_Mod"/>
</dbReference>
<dbReference type="Pfam" id="PF26639">
    <property type="entry name" value="Het-6_barrel"/>
    <property type="match status" value="1"/>
</dbReference>
<name>A0A6A6C897_ZASCE</name>
<evidence type="ECO:0000313" key="3">
    <source>
        <dbReference type="Proteomes" id="UP000799537"/>
    </source>
</evidence>
<dbReference type="Pfam" id="PF06985">
    <property type="entry name" value="HET"/>
    <property type="match status" value="1"/>
</dbReference>
<dbReference type="GeneID" id="54567241"/>
<dbReference type="InterPro" id="IPR010730">
    <property type="entry name" value="HET"/>
</dbReference>
<dbReference type="Proteomes" id="UP000799537">
    <property type="component" value="Unassembled WGS sequence"/>
</dbReference>
<organism evidence="2 3">
    <name type="scientific">Zasmidium cellare ATCC 36951</name>
    <dbReference type="NCBI Taxonomy" id="1080233"/>
    <lineage>
        <taxon>Eukaryota</taxon>
        <taxon>Fungi</taxon>
        <taxon>Dikarya</taxon>
        <taxon>Ascomycota</taxon>
        <taxon>Pezizomycotina</taxon>
        <taxon>Dothideomycetes</taxon>
        <taxon>Dothideomycetidae</taxon>
        <taxon>Mycosphaerellales</taxon>
        <taxon>Mycosphaerellaceae</taxon>
        <taxon>Zasmidium</taxon>
    </lineage>
</organism>
<proteinExistence type="predicted"/>
<dbReference type="AlphaFoldDB" id="A0A6A6C897"/>
<dbReference type="PANTHER" id="PTHR24148:SF73">
    <property type="entry name" value="HET DOMAIN PROTEIN (AFU_ORTHOLOGUE AFUA_8G01020)"/>
    <property type="match status" value="1"/>
</dbReference>
<protein>
    <recommendedName>
        <fullName evidence="1">Heterokaryon incompatibility domain-containing protein</fullName>
    </recommendedName>
</protein>
<dbReference type="OrthoDB" id="3647238at2759"/>
<dbReference type="EMBL" id="ML993616">
    <property type="protein sequence ID" value="KAF2161879.1"/>
    <property type="molecule type" value="Genomic_DNA"/>
</dbReference>
<dbReference type="RefSeq" id="XP_033662768.1">
    <property type="nucleotide sequence ID" value="XM_033813969.1"/>
</dbReference>
<evidence type="ECO:0000259" key="1">
    <source>
        <dbReference type="Pfam" id="PF06985"/>
    </source>
</evidence>
<gene>
    <name evidence="2" type="ORF">M409DRAFT_58660</name>
</gene>
<sequence>MSLVKCSTILVAIKEAPPYVALSYAWGDPSVTKEVLLDEKRVEVTASLESALRHLKNSVDSSLALWVDYLCIDQGNEVEKAQQVSHMRDIYATASRVVVWLGVQETIQDIGLAIDWIDHFGDRAHRLGIGRTPARVLRKLLSPTDDHPSGAVEELDQRDISDFVESLTTSLDASRNPHYERLMAALQGFLSVAYWRRIWVVQEFTVATSHEFICGSRSFDFMCLHYALRVLRNFKYWQLTTTATEVSQQHHLIDHKTAIPIDTRCAMSLFKTYHDGKSDLMLLLSRFTHFKSSDPRDRIFALLGIAGDAGELGIVPDYTKTCAQVYTEAARALVEHGFFDIFSYCIYPHIGPQNMQSWVPDWSRVQTRYPLQERITKVHKSSWLQPDFHASKHLGQPTLHLDKTGIWNTALQLQTIEVCTVTAVGSPWETEGHGKWLHSLQVLAMFASPYTCDHDKTTHAIWSTALAGQQLRKEDTKPRISAETIVELDRAVGGKCLSNVTSSTLVNAGMASFAEAMQVVGHGRRTFSTSTGKLGCGPQEIQVGDVIVIVTGAQVPCVVRKRTDIDRYLMLGEAYVHGYMDGEAVDSDAIIDSLLLC</sequence>